<proteinExistence type="inferred from homology"/>
<evidence type="ECO:0000256" key="3">
    <source>
        <dbReference type="ARBA" id="ARBA00022475"/>
    </source>
</evidence>
<keyword evidence="8 10" id="KW-0472">Membrane</keyword>
<evidence type="ECO:0000256" key="1">
    <source>
        <dbReference type="ARBA" id="ARBA00004651"/>
    </source>
</evidence>
<dbReference type="RefSeq" id="WP_224420274.1">
    <property type="nucleotide sequence ID" value="NZ_JAGXFD010000001.1"/>
</dbReference>
<evidence type="ECO:0000256" key="7">
    <source>
        <dbReference type="ARBA" id="ARBA00022989"/>
    </source>
</evidence>
<dbReference type="EC" id="2.4.1.-" evidence="10"/>
<dbReference type="SUPFAM" id="SSF53448">
    <property type="entry name" value="Nucleotide-diphospho-sugar transferases"/>
    <property type="match status" value="1"/>
</dbReference>
<dbReference type="Gene3D" id="3.90.550.10">
    <property type="entry name" value="Spore Coat Polysaccharide Biosynthesis Protein SpsA, Chain A"/>
    <property type="match status" value="1"/>
</dbReference>
<evidence type="ECO:0000256" key="5">
    <source>
        <dbReference type="ARBA" id="ARBA00022679"/>
    </source>
</evidence>
<evidence type="ECO:0000256" key="10">
    <source>
        <dbReference type="RuleBase" id="RU364028"/>
    </source>
</evidence>
<keyword evidence="7 10" id="KW-1133">Transmembrane helix</keyword>
<dbReference type="Pfam" id="PF13641">
    <property type="entry name" value="Glyco_tranf_2_3"/>
    <property type="match status" value="1"/>
</dbReference>
<accession>A0ABS7WY02</accession>
<evidence type="ECO:0000256" key="6">
    <source>
        <dbReference type="ARBA" id="ARBA00022692"/>
    </source>
</evidence>
<feature type="transmembrane region" description="Helical" evidence="10">
    <location>
        <begin position="300"/>
        <end position="322"/>
    </location>
</feature>
<dbReference type="EMBL" id="JAGXFD010000001">
    <property type="protein sequence ID" value="MBZ9566751.1"/>
    <property type="molecule type" value="Genomic_DNA"/>
</dbReference>
<keyword evidence="4 10" id="KW-0328">Glycosyltransferase</keyword>
<dbReference type="PANTHER" id="PTHR43630:SF1">
    <property type="entry name" value="POLY-BETA-1,6-N-ACETYL-D-GLUCOSAMINE SYNTHASE"/>
    <property type="match status" value="1"/>
</dbReference>
<comment type="similarity">
    <text evidence="2 10">Belongs to the glycosyltransferase 2 family.</text>
</comment>
<dbReference type="InterPro" id="IPR023853">
    <property type="entry name" value="PGA_PgaC/IcaA"/>
</dbReference>
<evidence type="ECO:0000256" key="8">
    <source>
        <dbReference type="ARBA" id="ARBA00023136"/>
    </source>
</evidence>
<dbReference type="InterPro" id="IPR029044">
    <property type="entry name" value="Nucleotide-diphossugar_trans"/>
</dbReference>
<evidence type="ECO:0000256" key="4">
    <source>
        <dbReference type="ARBA" id="ARBA00022676"/>
    </source>
</evidence>
<keyword evidence="6 10" id="KW-0812">Transmembrane</keyword>
<reference evidence="11 12" key="1">
    <citation type="submission" date="2021-05" db="EMBL/GenBank/DDBJ databases">
        <title>Petroleum and Energy Research Collection (APPE): ex situ preservation of microbial diversity associated with the oil industry and exploitation of its biotechnological potential.</title>
        <authorList>
            <person name="Paixao C.T.M."/>
            <person name="Gomes M.B."/>
            <person name="Oliveira V.M."/>
        </authorList>
    </citation>
    <scope>NUCLEOTIDE SEQUENCE [LARGE SCALE GENOMIC DNA]</scope>
    <source>
        <strain evidence="11 12">LIT2</strain>
    </source>
</reference>
<sequence length="421" mass="48182">MTSTELLELLVLFTVGYPSLMATIWISGGLYYYFHWERRQAHEMVTPSREDDPWVTVLVPCHNEAAHIDETIGHLFRQNYLNYEVIAINDGSRDDTGARLDALARQYANLTVLHQANQGKAAAMNNGLHHAHGEIVVGIDGDAVLDYDALFWMVAHFRQSPRVGSVTGNPRVRTRSTAIGKIQTGEFSSIIGLIKRAQRIYGMVFTISGVVCAFRRSALQQVGAWSTDMITEDIDVSWKLQLAGWQVRYEPRAVCWVLMPETLRGLYRQRLRWAQGGAEAFLRHLGAALHWRNRRFWPLLVEYVISVTWCYGMLVLATLWVVDLAMAAPVSSWSPLEALLRWSGGLLVMLCLLQFAVSFFIDSRYDRAMLKCLFWCIWYPFFYWLINMATVVVAFPKAVVRRRGQLAIWTSPDRGERFREP</sequence>
<dbReference type="PANTHER" id="PTHR43630">
    <property type="entry name" value="POLY-BETA-1,6-N-ACETYL-D-GLUCOSAMINE SYNTHASE"/>
    <property type="match status" value="1"/>
</dbReference>
<name>A0ABS7WY02_9GAMM</name>
<keyword evidence="12" id="KW-1185">Reference proteome</keyword>
<gene>
    <name evidence="11" type="primary">pgaC</name>
    <name evidence="11" type="ORF">KGQ91_03510</name>
</gene>
<evidence type="ECO:0000256" key="2">
    <source>
        <dbReference type="ARBA" id="ARBA00006739"/>
    </source>
</evidence>
<organism evidence="11 12">
    <name type="scientific">Modicisalibacter tunisiensis</name>
    <dbReference type="NCBI Taxonomy" id="390637"/>
    <lineage>
        <taxon>Bacteria</taxon>
        <taxon>Pseudomonadati</taxon>
        <taxon>Pseudomonadota</taxon>
        <taxon>Gammaproteobacteria</taxon>
        <taxon>Oceanospirillales</taxon>
        <taxon>Halomonadaceae</taxon>
        <taxon>Modicisalibacter</taxon>
    </lineage>
</organism>
<dbReference type="CDD" id="cd06423">
    <property type="entry name" value="CESA_like"/>
    <property type="match status" value="1"/>
</dbReference>
<keyword evidence="3 10" id="KW-1003">Cell membrane</keyword>
<keyword evidence="5 10" id="KW-0808">Transferase</keyword>
<protein>
    <recommendedName>
        <fullName evidence="9 10">Poly-beta-1,6-N-acetyl-D-glucosamine synthase</fullName>
        <shortName evidence="10">Poly-beta-1,6-GlcNAc synthase</shortName>
        <ecNumber evidence="10">2.4.1.-</ecNumber>
    </recommendedName>
</protein>
<dbReference type="NCBIfam" id="TIGR03937">
    <property type="entry name" value="PgaC_IcaA"/>
    <property type="match status" value="1"/>
</dbReference>
<dbReference type="Proteomes" id="UP001319883">
    <property type="component" value="Unassembled WGS sequence"/>
</dbReference>
<evidence type="ECO:0000313" key="11">
    <source>
        <dbReference type="EMBL" id="MBZ9566751.1"/>
    </source>
</evidence>
<evidence type="ECO:0000256" key="9">
    <source>
        <dbReference type="NCBIfam" id="TIGR03937"/>
    </source>
</evidence>
<comment type="caution">
    <text evidence="11">The sequence shown here is derived from an EMBL/GenBank/DDBJ whole genome shotgun (WGS) entry which is preliminary data.</text>
</comment>
<evidence type="ECO:0000313" key="12">
    <source>
        <dbReference type="Proteomes" id="UP001319883"/>
    </source>
</evidence>
<comment type="subcellular location">
    <subcellularLocation>
        <location evidence="1 10">Cell membrane</location>
        <topology evidence="1 10">Multi-pass membrane protein</topology>
    </subcellularLocation>
</comment>
<feature type="transmembrane region" description="Helical" evidence="10">
    <location>
        <begin position="373"/>
        <end position="395"/>
    </location>
</feature>
<feature type="transmembrane region" description="Helical" evidence="10">
    <location>
        <begin position="6"/>
        <end position="34"/>
    </location>
</feature>
<feature type="transmembrane region" description="Helical" evidence="10">
    <location>
        <begin position="342"/>
        <end position="361"/>
    </location>
</feature>